<dbReference type="EMBL" id="UYSG01010881">
    <property type="protein sequence ID" value="VDL59155.1"/>
    <property type="molecule type" value="Genomic_DNA"/>
</dbReference>
<proteinExistence type="predicted"/>
<evidence type="ECO:0000313" key="4">
    <source>
        <dbReference type="WBParaSite" id="HDID_0000683901-mRNA-1"/>
    </source>
</evidence>
<feature type="chain" id="PRO_5043135374" evidence="1">
    <location>
        <begin position="22"/>
        <end position="183"/>
    </location>
</feature>
<dbReference type="Proteomes" id="UP000274504">
    <property type="component" value="Unassembled WGS sequence"/>
</dbReference>
<dbReference type="WBParaSite" id="HDID_0000683901-mRNA-1">
    <property type="protein sequence ID" value="HDID_0000683901-mRNA-1"/>
    <property type="gene ID" value="HDID_0000683901"/>
</dbReference>
<reference evidence="4" key="1">
    <citation type="submission" date="2016-04" db="UniProtKB">
        <authorList>
            <consortium name="WormBaseParasite"/>
        </authorList>
    </citation>
    <scope>IDENTIFICATION</scope>
</reference>
<accession>A0A158QE41</accession>
<protein>
    <submittedName>
        <fullName evidence="4">Vesicular, overexpressed in cancer, prosurvival protein 1</fullName>
    </submittedName>
</protein>
<name>A0A158QE41_HYMDI</name>
<feature type="signal peptide" evidence="1">
    <location>
        <begin position="1"/>
        <end position="21"/>
    </location>
</feature>
<dbReference type="AlphaFoldDB" id="A0A158QE41"/>
<sequence length="183" mass="20524">MTLSVVAVLAFLVCYRAWIRSKHDKMFSNFKDTTTHAPVETAPVPPAPPPQSEPPPIYNLEYGPTFNSPDSFFNPQSAPHPLGITQLPYYPPLSGYIQENPMTITQPYSCQTERTNAVMAAEFTLPMLGVLENVLHRCMDCLTIKHLSSRLSFGAHKGMFTVMSRSRSVHRCTYLFPLSFLLA</sequence>
<keyword evidence="1" id="KW-0732">Signal</keyword>
<evidence type="ECO:0000313" key="3">
    <source>
        <dbReference type="Proteomes" id="UP000274504"/>
    </source>
</evidence>
<gene>
    <name evidence="2" type="ORF">HDID_LOCUS6837</name>
</gene>
<organism evidence="4">
    <name type="scientific">Hymenolepis diminuta</name>
    <name type="common">Rat tapeworm</name>
    <dbReference type="NCBI Taxonomy" id="6216"/>
    <lineage>
        <taxon>Eukaryota</taxon>
        <taxon>Metazoa</taxon>
        <taxon>Spiralia</taxon>
        <taxon>Lophotrochozoa</taxon>
        <taxon>Platyhelminthes</taxon>
        <taxon>Cestoda</taxon>
        <taxon>Eucestoda</taxon>
        <taxon>Cyclophyllidea</taxon>
        <taxon>Hymenolepididae</taxon>
        <taxon>Hymenolepis</taxon>
    </lineage>
</organism>
<dbReference type="OrthoDB" id="10471279at2759"/>
<evidence type="ECO:0000256" key="1">
    <source>
        <dbReference type="SAM" id="SignalP"/>
    </source>
</evidence>
<reference evidence="2 3" key="2">
    <citation type="submission" date="2018-11" db="EMBL/GenBank/DDBJ databases">
        <authorList>
            <consortium name="Pathogen Informatics"/>
        </authorList>
    </citation>
    <scope>NUCLEOTIDE SEQUENCE [LARGE SCALE GENOMIC DNA]</scope>
</reference>
<evidence type="ECO:0000313" key="2">
    <source>
        <dbReference type="EMBL" id="VDL59155.1"/>
    </source>
</evidence>